<name>A0ACB7XUR2_9ERIC</name>
<comment type="caution">
    <text evidence="1">The sequence shown here is derived from an EMBL/GenBank/DDBJ whole genome shotgun (WGS) entry which is preliminary data.</text>
</comment>
<proteinExistence type="predicted"/>
<accession>A0ACB7XUR2</accession>
<protein>
    <submittedName>
        <fullName evidence="1">Uncharacterized protein</fullName>
    </submittedName>
</protein>
<dbReference type="EMBL" id="CM037151">
    <property type="protein sequence ID" value="KAH7844772.1"/>
    <property type="molecule type" value="Genomic_DNA"/>
</dbReference>
<reference evidence="1 2" key="1">
    <citation type="journal article" date="2021" name="Hortic Res">
        <title>High-quality reference genome and annotation aids understanding of berry development for evergreen blueberry (Vaccinium darrowii).</title>
        <authorList>
            <person name="Yu J."/>
            <person name="Hulse-Kemp A.M."/>
            <person name="Babiker E."/>
            <person name="Staton M."/>
        </authorList>
    </citation>
    <scope>NUCLEOTIDE SEQUENCE [LARGE SCALE GENOMIC DNA]</scope>
    <source>
        <strain evidence="2">cv. NJ 8807/NJ 8810</strain>
        <tissue evidence="1">Young leaf</tissue>
    </source>
</reference>
<dbReference type="Proteomes" id="UP000828048">
    <property type="component" value="Chromosome 1"/>
</dbReference>
<organism evidence="1 2">
    <name type="scientific">Vaccinium darrowii</name>
    <dbReference type="NCBI Taxonomy" id="229202"/>
    <lineage>
        <taxon>Eukaryota</taxon>
        <taxon>Viridiplantae</taxon>
        <taxon>Streptophyta</taxon>
        <taxon>Embryophyta</taxon>
        <taxon>Tracheophyta</taxon>
        <taxon>Spermatophyta</taxon>
        <taxon>Magnoliopsida</taxon>
        <taxon>eudicotyledons</taxon>
        <taxon>Gunneridae</taxon>
        <taxon>Pentapetalae</taxon>
        <taxon>asterids</taxon>
        <taxon>Ericales</taxon>
        <taxon>Ericaceae</taxon>
        <taxon>Vaccinioideae</taxon>
        <taxon>Vaccinieae</taxon>
        <taxon>Vaccinium</taxon>
    </lineage>
</organism>
<sequence>MPNYTIHEENRTSDNGESVDHRNQGFVLQNSNHLKASLMVYIGRNTLQVSKSMIKESNPSLQFLHQDGISQAVINHNMAGKRYNLYLRTEIHGSHTVNDIRLARGTISTSDRKSMNHIRSTKRKAAETQQAIEDDEAEQTHKQERVCQMLENAMPINCNRRTEETQLITKHEAYQTHERKLEEDCDTMGDCCNNPKLPIHIVIDILLRLPIKTLFSFCRVCKEWLCLISDPHFANLHLSKSQPTLLLKPINHSEEEEEEGRKRRKKKKKEEEEEEEEEELLPGKEVRSIRDQTAGTFTPLNCFK</sequence>
<evidence type="ECO:0000313" key="2">
    <source>
        <dbReference type="Proteomes" id="UP000828048"/>
    </source>
</evidence>
<gene>
    <name evidence="1" type="ORF">Vadar_031502</name>
</gene>
<evidence type="ECO:0000313" key="1">
    <source>
        <dbReference type="EMBL" id="KAH7844772.1"/>
    </source>
</evidence>
<keyword evidence="2" id="KW-1185">Reference proteome</keyword>